<dbReference type="EnsemblMetazoa" id="XM_019995622.1">
    <property type="protein sequence ID" value="XP_019851181.1"/>
    <property type="gene ID" value="LOC109581489"/>
</dbReference>
<dbReference type="PANTHER" id="PTHR34718">
    <property type="entry name" value="PHD-TYPE DOMAIN-CONTAINING PROTEIN"/>
    <property type="match status" value="1"/>
</dbReference>
<dbReference type="GO" id="GO:0005634">
    <property type="term" value="C:nucleus"/>
    <property type="evidence" value="ECO:0007669"/>
    <property type="project" value="UniProtKB-SubCell"/>
</dbReference>
<keyword evidence="12" id="KW-1185">Reference proteome</keyword>
<dbReference type="GO" id="GO:0008270">
    <property type="term" value="F:zinc ion binding"/>
    <property type="evidence" value="ECO:0007669"/>
    <property type="project" value="UniProtKB-KW"/>
</dbReference>
<dbReference type="InterPro" id="IPR019787">
    <property type="entry name" value="Znf_PHD-finger"/>
</dbReference>
<feature type="compositionally biased region" description="Polar residues" evidence="8">
    <location>
        <begin position="789"/>
        <end position="799"/>
    </location>
</feature>
<dbReference type="InterPro" id="IPR019786">
    <property type="entry name" value="Zinc_finger_PHD-type_CS"/>
</dbReference>
<feature type="compositionally biased region" description="Polar residues" evidence="8">
    <location>
        <begin position="991"/>
        <end position="1003"/>
    </location>
</feature>
<sequence>MFPHPPLVKRIVRSKVQAQHSPCLDDSVLLGQPRRSYRKWNDKSMQKAAKAVEEGTMSLRMASEKYSVPKSTLHDRVTGKTDFEARPGPSPYLSFEEEEELASFLIKTAKIGYPRTKRQVLALVERIVSARGICTSVTNGWWERFCKRHPQMTLKMAMPLSYVRAAATDPVILNKYFDTLEETLTDNDILNRPVHIFNCDETGMPLNPKCLKIVDKKGSKNPSYITSNTKAQVTVHACTCAAGYAIPPFVIFKRKSLNPELTKNEVPGTLYGLSENGWMTKDLFYYWFREHFLLYAPQVRPLLLLMDGHATHYSPETIRLAASHKVIIFVLPPNTTHITQALDKGCFGPLKVAWRHLCHEFFVDNPEKATLSLYDFSGIFSEAWARAFSVKNIQSSFKVTGICPLNKSVLEKYVSITEPDSEEKFSVFQPANLARKNGIKHLPLYSPSRSCCHDVSKSAHSELDESLDGFEKHLLERSSRSFKESSVAPSHDSSKISRFLIPPVSPRKSQVDEKALCKVLTSQDSIRLMKDKEEKKQHEARLKEMRKQDRLRKQKVQQSKASGVKVSFAKNQVILEDSDGFQSEVESDCELNVQSDFELDCSYAEWRGKESQSDYESEPSTKTGTRGQKKKLVDIQPQSDYESEPSTETGTRGRKKKLVDIQPQSNYESEPSTKTGRGRKKKLVDIQPQSDYESEPSTKTGTRGRNKKLVDIQPQSDYESEPSTKTGRGQKKKLVDIQPQSDYESEPSTKTGARGRKKKLVDIQPQSDYESEPSTKTGRGRKKKLVDIQPQSDYESEPSTKTGTRGRKKKLVDIQPQSHYESEPSTKTGTRGRKKKLVDIQPQSDYESEPSTKTRGRKKKLVDIQPQSDYESEPSTKTGTRGRKKKLVDIQPQSDYESEPSTKTRGRKKKLVDIQPQSDYESEPSTKTGTRGRKKKLVDIQPQSDDESEPSTKTGTRGRKKKLVDIQPQSDYESEPSTKTRGRKKKLVDIQPQSDYESEPSTKTRGRKKKLVDIQPQSDDESEPSTKTGRRGRKKKLVDIQPQSDDESEPSTKTGTRGQKKKLVDIHPQSDYESVPSTKTGIGIRGRKKKPLDIQPQSDYESEQYTRARDDYVELSDCESINQSIGGTKGSSRSACSSLKDKEDAYLDQWWIKDLKLYNADKESLKSTVPLTDNIINAAQVLLKLQYPHISGWQDTLLEKKMNFDVISSYPAIQLLFVGKNHWICTCAMTPGTVTVMDSLQLYSRLRKATVNLISHVYRYHTFLKSLKIETLAVQQQEGYTDCALFSIAYAVELCLGNNPENSCFDQGQLRNHLYKCFVNKSLIPFPKQKVEPLPRPRRLYYEVKIFCYCRLPENYDKMMIMCDLCQEWYHCSCAGIKESELDDIDDWMCDICNKY</sequence>
<dbReference type="Gene3D" id="3.30.40.10">
    <property type="entry name" value="Zinc/RING finger domain, C3HC4 (zinc finger)"/>
    <property type="match status" value="1"/>
</dbReference>
<dbReference type="SUPFAM" id="SSF46689">
    <property type="entry name" value="Homeodomain-like"/>
    <property type="match status" value="1"/>
</dbReference>
<evidence type="ECO:0000256" key="5">
    <source>
        <dbReference type="ARBA" id="ARBA00023125"/>
    </source>
</evidence>
<dbReference type="SUPFAM" id="SSF54001">
    <property type="entry name" value="Cysteine proteinases"/>
    <property type="match status" value="1"/>
</dbReference>
<dbReference type="InterPro" id="IPR009057">
    <property type="entry name" value="Homeodomain-like_sf"/>
</dbReference>
<feature type="domain" description="HTH CENPB-type" evidence="10">
    <location>
        <begin position="85"/>
        <end position="155"/>
    </location>
</feature>
<feature type="compositionally biased region" description="Polar residues" evidence="8">
    <location>
        <begin position="841"/>
        <end position="853"/>
    </location>
</feature>
<dbReference type="Gene3D" id="1.10.10.60">
    <property type="entry name" value="Homeodomain-like"/>
    <property type="match status" value="1"/>
</dbReference>
<feature type="compositionally biased region" description="Polar residues" evidence="8">
    <location>
        <begin position="662"/>
        <end position="675"/>
    </location>
</feature>
<keyword evidence="2" id="KW-0479">Metal-binding</keyword>
<dbReference type="SUPFAM" id="SSF57903">
    <property type="entry name" value="FYVE/PHD zinc finger"/>
    <property type="match status" value="1"/>
</dbReference>
<keyword evidence="6" id="KW-0539">Nucleus</keyword>
<evidence type="ECO:0000256" key="7">
    <source>
        <dbReference type="PROSITE-ProRule" id="PRU00146"/>
    </source>
</evidence>
<dbReference type="PROSITE" id="PS50016">
    <property type="entry name" value="ZF_PHD_2"/>
    <property type="match status" value="1"/>
</dbReference>
<name>A0AAN0J382_AMPQE</name>
<dbReference type="PROSITE" id="PS01359">
    <property type="entry name" value="ZF_PHD_1"/>
    <property type="match status" value="1"/>
</dbReference>
<proteinExistence type="predicted"/>
<comment type="subcellular location">
    <subcellularLocation>
        <location evidence="1">Nucleus</location>
    </subcellularLocation>
</comment>
<evidence type="ECO:0000259" key="9">
    <source>
        <dbReference type="PROSITE" id="PS50016"/>
    </source>
</evidence>
<reference evidence="12" key="1">
    <citation type="journal article" date="2010" name="Nature">
        <title>The Amphimedon queenslandica genome and the evolution of animal complexity.</title>
        <authorList>
            <person name="Srivastava M."/>
            <person name="Simakov O."/>
            <person name="Chapman J."/>
            <person name="Fahey B."/>
            <person name="Gauthier M.E."/>
            <person name="Mitros T."/>
            <person name="Richards G.S."/>
            <person name="Conaco C."/>
            <person name="Dacre M."/>
            <person name="Hellsten U."/>
            <person name="Larroux C."/>
            <person name="Putnam N.H."/>
            <person name="Stanke M."/>
            <person name="Adamska M."/>
            <person name="Darling A."/>
            <person name="Degnan S.M."/>
            <person name="Oakley T.H."/>
            <person name="Plachetzki D.C."/>
            <person name="Zhai Y."/>
            <person name="Adamski M."/>
            <person name="Calcino A."/>
            <person name="Cummins S.F."/>
            <person name="Goodstein D.M."/>
            <person name="Harris C."/>
            <person name="Jackson D.J."/>
            <person name="Leys S.P."/>
            <person name="Shu S."/>
            <person name="Woodcroft B.J."/>
            <person name="Vervoort M."/>
            <person name="Kosik K.S."/>
            <person name="Manning G."/>
            <person name="Degnan B.M."/>
            <person name="Rokhsar D.S."/>
        </authorList>
    </citation>
    <scope>NUCLEOTIDE SEQUENCE [LARGE SCALE GENOMIC DNA]</scope>
</reference>
<dbReference type="Pfam" id="PF05225">
    <property type="entry name" value="HTH_psq"/>
    <property type="match status" value="1"/>
</dbReference>
<dbReference type="GeneID" id="109581489"/>
<keyword evidence="5" id="KW-0238">DNA-binding</keyword>
<feature type="compositionally biased region" description="Polar residues" evidence="8">
    <location>
        <begin position="636"/>
        <end position="650"/>
    </location>
</feature>
<dbReference type="InterPro" id="IPR006600">
    <property type="entry name" value="HTH_CenpB_DNA-bd_dom"/>
</dbReference>
<evidence type="ECO:0000259" key="10">
    <source>
        <dbReference type="PROSITE" id="PS51253"/>
    </source>
</evidence>
<accession>A0AAN0J382</accession>
<dbReference type="PROSITE" id="PS51253">
    <property type="entry name" value="HTH_CENPB"/>
    <property type="match status" value="1"/>
</dbReference>
<feature type="compositionally biased region" description="Polar residues" evidence="8">
    <location>
        <begin position="865"/>
        <end position="875"/>
    </location>
</feature>
<evidence type="ECO:0000256" key="3">
    <source>
        <dbReference type="ARBA" id="ARBA00022771"/>
    </source>
</evidence>
<dbReference type="InterPro" id="IPR038765">
    <property type="entry name" value="Papain-like_cys_pep_sf"/>
</dbReference>
<dbReference type="Proteomes" id="UP000007879">
    <property type="component" value="Unassembled WGS sequence"/>
</dbReference>
<reference evidence="11" key="2">
    <citation type="submission" date="2024-06" db="UniProtKB">
        <authorList>
            <consortium name="EnsemblMetazoa"/>
        </authorList>
    </citation>
    <scope>IDENTIFICATION</scope>
</reference>
<dbReference type="Gene3D" id="3.40.395.10">
    <property type="entry name" value="Adenoviral Proteinase, Chain A"/>
    <property type="match status" value="1"/>
</dbReference>
<dbReference type="InterPro" id="IPR001965">
    <property type="entry name" value="Znf_PHD"/>
</dbReference>
<evidence type="ECO:0000313" key="12">
    <source>
        <dbReference type="Proteomes" id="UP000007879"/>
    </source>
</evidence>
<dbReference type="InterPro" id="IPR007889">
    <property type="entry name" value="HTH_Psq"/>
</dbReference>
<evidence type="ECO:0000256" key="8">
    <source>
        <dbReference type="SAM" id="MobiDB-lite"/>
    </source>
</evidence>
<feature type="compositionally biased region" description="Polar residues" evidence="8">
    <location>
        <begin position="967"/>
        <end position="979"/>
    </location>
</feature>
<evidence type="ECO:0000256" key="6">
    <source>
        <dbReference type="ARBA" id="ARBA00023242"/>
    </source>
</evidence>
<organism evidence="11 12">
    <name type="scientific">Amphimedon queenslandica</name>
    <name type="common">Sponge</name>
    <dbReference type="NCBI Taxonomy" id="400682"/>
    <lineage>
        <taxon>Eukaryota</taxon>
        <taxon>Metazoa</taxon>
        <taxon>Porifera</taxon>
        <taxon>Demospongiae</taxon>
        <taxon>Heteroscleromorpha</taxon>
        <taxon>Haplosclerida</taxon>
        <taxon>Niphatidae</taxon>
        <taxon>Amphimedon</taxon>
    </lineage>
</organism>
<keyword evidence="3 7" id="KW-0863">Zinc-finger</keyword>
<protein>
    <recommendedName>
        <fullName evidence="13">PHD-type domain-containing protein</fullName>
    </recommendedName>
</protein>
<dbReference type="InterPro" id="IPR011011">
    <property type="entry name" value="Znf_FYVE_PHD"/>
</dbReference>
<evidence type="ECO:0000256" key="4">
    <source>
        <dbReference type="ARBA" id="ARBA00022833"/>
    </source>
</evidence>
<feature type="region of interest" description="Disordered" evidence="8">
    <location>
        <begin position="528"/>
        <end position="562"/>
    </location>
</feature>
<feature type="compositionally biased region" description="Polar residues" evidence="8">
    <location>
        <begin position="891"/>
        <end position="903"/>
    </location>
</feature>
<dbReference type="Pfam" id="PF03184">
    <property type="entry name" value="DDE_1"/>
    <property type="match status" value="1"/>
</dbReference>
<dbReference type="GO" id="GO:0003677">
    <property type="term" value="F:DNA binding"/>
    <property type="evidence" value="ECO:0007669"/>
    <property type="project" value="UniProtKB-KW"/>
</dbReference>
<feature type="compositionally biased region" description="Polar residues" evidence="8">
    <location>
        <begin position="815"/>
        <end position="825"/>
    </location>
</feature>
<feature type="compositionally biased region" description="Polar residues" evidence="8">
    <location>
        <begin position="764"/>
        <end position="777"/>
    </location>
</feature>
<dbReference type="RefSeq" id="XP_019851181.1">
    <property type="nucleotide sequence ID" value="XM_019995622.1"/>
</dbReference>
<feature type="domain" description="PHD-type" evidence="9">
    <location>
        <begin position="1345"/>
        <end position="1396"/>
    </location>
</feature>
<evidence type="ECO:0000256" key="1">
    <source>
        <dbReference type="ARBA" id="ARBA00004123"/>
    </source>
</evidence>
<dbReference type="PANTHER" id="PTHR34718:SF2">
    <property type="entry name" value="PHD-TYPE DOMAIN-CONTAINING PROTEIN"/>
    <property type="match status" value="1"/>
</dbReference>
<evidence type="ECO:0000256" key="2">
    <source>
        <dbReference type="ARBA" id="ARBA00022723"/>
    </source>
</evidence>
<dbReference type="KEGG" id="aqu:109581489"/>
<dbReference type="InterPro" id="IPR004875">
    <property type="entry name" value="DDE_SF_endonuclease_dom"/>
</dbReference>
<dbReference type="SMART" id="SM00249">
    <property type="entry name" value="PHD"/>
    <property type="match status" value="1"/>
</dbReference>
<feature type="compositionally biased region" description="Polar residues" evidence="8">
    <location>
        <begin position="713"/>
        <end position="727"/>
    </location>
</feature>
<feature type="compositionally biased region" description="Polar residues" evidence="8">
    <location>
        <begin position="738"/>
        <end position="751"/>
    </location>
</feature>
<feature type="compositionally biased region" description="Polar residues" evidence="8">
    <location>
        <begin position="687"/>
        <end position="701"/>
    </location>
</feature>
<dbReference type="InterPro" id="IPR013083">
    <property type="entry name" value="Znf_RING/FYVE/PHD"/>
</dbReference>
<feature type="region of interest" description="Disordered" evidence="8">
    <location>
        <begin position="608"/>
        <end position="1104"/>
    </location>
</feature>
<evidence type="ECO:0000313" key="11">
    <source>
        <dbReference type="EnsemblMetazoa" id="XP_019851181.1"/>
    </source>
</evidence>
<keyword evidence="4" id="KW-0862">Zinc</keyword>
<feature type="compositionally biased region" description="Basic and acidic residues" evidence="8">
    <location>
        <begin position="528"/>
        <end position="548"/>
    </location>
</feature>
<dbReference type="Pfam" id="PF00628">
    <property type="entry name" value="PHD"/>
    <property type="match status" value="1"/>
</dbReference>
<evidence type="ECO:0008006" key="13">
    <source>
        <dbReference type="Google" id="ProtNLM"/>
    </source>
</evidence>
<feature type="compositionally biased region" description="Polar residues" evidence="8">
    <location>
        <begin position="915"/>
        <end position="925"/>
    </location>
</feature>